<accession>A0ABT0UMK4</accession>
<dbReference type="EMBL" id="JAMQAW010000008">
    <property type="protein sequence ID" value="MCM2388481.1"/>
    <property type="molecule type" value="Genomic_DNA"/>
</dbReference>
<feature type="compositionally biased region" description="Pro residues" evidence="1">
    <location>
        <begin position="376"/>
        <end position="403"/>
    </location>
</feature>
<keyword evidence="4" id="KW-1185">Reference proteome</keyword>
<dbReference type="Proteomes" id="UP001431429">
    <property type="component" value="Unassembled WGS sequence"/>
</dbReference>
<feature type="compositionally biased region" description="Pro residues" evidence="1">
    <location>
        <begin position="437"/>
        <end position="451"/>
    </location>
</feature>
<feature type="transmembrane region" description="Helical" evidence="2">
    <location>
        <begin position="50"/>
        <end position="69"/>
    </location>
</feature>
<feature type="transmembrane region" description="Helical" evidence="2">
    <location>
        <begin position="90"/>
        <end position="109"/>
    </location>
</feature>
<name>A0ABT0UMK4_9ACTN</name>
<evidence type="ECO:0000256" key="1">
    <source>
        <dbReference type="SAM" id="MobiDB-lite"/>
    </source>
</evidence>
<keyword evidence="2" id="KW-1133">Transmembrane helix</keyword>
<evidence type="ECO:0000256" key="2">
    <source>
        <dbReference type="SAM" id="Phobius"/>
    </source>
</evidence>
<feature type="transmembrane region" description="Helical" evidence="2">
    <location>
        <begin position="167"/>
        <end position="185"/>
    </location>
</feature>
<feature type="region of interest" description="Disordered" evidence="1">
    <location>
        <begin position="272"/>
        <end position="315"/>
    </location>
</feature>
<feature type="transmembrane region" description="Helical" evidence="2">
    <location>
        <begin position="21"/>
        <end position="38"/>
    </location>
</feature>
<keyword evidence="2" id="KW-0812">Transmembrane</keyword>
<evidence type="ECO:0000313" key="3">
    <source>
        <dbReference type="EMBL" id="MCM2388481.1"/>
    </source>
</evidence>
<evidence type="ECO:0008006" key="5">
    <source>
        <dbReference type="Google" id="ProtNLM"/>
    </source>
</evidence>
<protein>
    <recommendedName>
        <fullName evidence="5">Integral membrane protein</fullName>
    </recommendedName>
</protein>
<dbReference type="RefSeq" id="WP_250918835.1">
    <property type="nucleotide sequence ID" value="NZ_JAMQAW010000008.1"/>
</dbReference>
<gene>
    <name evidence="3" type="ORF">NBG84_09260</name>
</gene>
<feature type="compositionally biased region" description="Low complexity" evidence="1">
    <location>
        <begin position="425"/>
        <end position="436"/>
    </location>
</feature>
<organism evidence="3 4">
    <name type="scientific">Streptomyces albipurpureus</name>
    <dbReference type="NCBI Taxonomy" id="2897419"/>
    <lineage>
        <taxon>Bacteria</taxon>
        <taxon>Bacillati</taxon>
        <taxon>Actinomycetota</taxon>
        <taxon>Actinomycetes</taxon>
        <taxon>Kitasatosporales</taxon>
        <taxon>Streptomycetaceae</taxon>
        <taxon>Streptomyces</taxon>
    </lineage>
</organism>
<proteinExistence type="predicted"/>
<sequence length="522" mass="53652">MKPHRKSRSSPAPSAGLGRPVQGGLTVAAFVLIPLLAIGGSESFRATLDFTTGVLALVALTASIAWGLIATDRLLLSPRHRLLAQAIHRATAAAALGFLLLHATVKVSLGHVDVIGALIPFGLGITGTAGLIGFGSLAGLLMVMAAATGVLRSALAGNIKVAGRWRALHMLAYPAWCFAVLHGLFAGRPAAPWVVVMYSLALVSVAGALSIRLLPRPVRRMICDKILALTGRGSGVPPTIETPLRERAPAPLRDTDESTQVGLEWMNGIPSQRPYGASATDRDAVGRRRRQARIAPPSPQLYEIPPRPAADPPVGAGYGVPGGQVGAGMGAGIAAAYHAVSLAGESSVPLAERVPMTEELPVVTESGQAPGEWRAPSPPPPAHAFPSTPTAPPRPTTPAPPYEPAGYGSSAPGTGFYPPPPGAAAPPFDAFSRPSTPAFPAPPPASPPPYEAPFVSSYEMFHAGSYESASYESATPGSYAAGPAGSYAPGYAASYDSTEAMPGPFFPPPAGEPWNAPAGERP</sequence>
<feature type="transmembrane region" description="Helical" evidence="2">
    <location>
        <begin position="191"/>
        <end position="211"/>
    </location>
</feature>
<evidence type="ECO:0000313" key="4">
    <source>
        <dbReference type="Proteomes" id="UP001431429"/>
    </source>
</evidence>
<keyword evidence="2" id="KW-0472">Membrane</keyword>
<feature type="transmembrane region" description="Helical" evidence="2">
    <location>
        <begin position="129"/>
        <end position="155"/>
    </location>
</feature>
<feature type="region of interest" description="Disordered" evidence="1">
    <location>
        <begin position="502"/>
        <end position="522"/>
    </location>
</feature>
<comment type="caution">
    <text evidence="3">The sequence shown here is derived from an EMBL/GenBank/DDBJ whole genome shotgun (WGS) entry which is preliminary data.</text>
</comment>
<reference evidence="3" key="1">
    <citation type="submission" date="2022-06" db="EMBL/GenBank/DDBJ databases">
        <title>Genome public.</title>
        <authorList>
            <person name="Sun Q."/>
        </authorList>
    </citation>
    <scope>NUCLEOTIDE SEQUENCE</scope>
    <source>
        <strain evidence="3">CWNU-1</strain>
    </source>
</reference>
<feature type="region of interest" description="Disordered" evidence="1">
    <location>
        <begin position="363"/>
        <end position="453"/>
    </location>
</feature>